<dbReference type="PANTHER" id="PTHR23054:SF15">
    <property type="entry name" value="OS08G0515700 PROTEIN"/>
    <property type="match status" value="1"/>
</dbReference>
<dbReference type="OrthoDB" id="418495at2759"/>
<dbReference type="PANTHER" id="PTHR23054">
    <property type="entry name" value="TERNARY COMPLEX FACTOR MIP1, LEUCINE-ZIPPER-RELATED"/>
    <property type="match status" value="1"/>
</dbReference>
<evidence type="ECO:0008006" key="5">
    <source>
        <dbReference type="Google" id="ProtNLM"/>
    </source>
</evidence>
<dbReference type="EMBL" id="KZ451971">
    <property type="protein sequence ID" value="PKA56571.1"/>
    <property type="molecule type" value="Genomic_DNA"/>
</dbReference>
<keyword evidence="4" id="KW-1185">Reference proteome</keyword>
<evidence type="ECO:0000313" key="3">
    <source>
        <dbReference type="EMBL" id="PKA56571.1"/>
    </source>
</evidence>
<accession>A0A2I0ALX7</accession>
<protein>
    <recommendedName>
        <fullName evidence="5">DUF547 domain-containing protein</fullName>
    </recommendedName>
</protein>
<dbReference type="Pfam" id="PF14389">
    <property type="entry name" value="Lzipper-MIP1"/>
    <property type="match status" value="1"/>
</dbReference>
<dbReference type="Pfam" id="PF04784">
    <property type="entry name" value="DUF547"/>
    <property type="match status" value="1"/>
</dbReference>
<dbReference type="AlphaFoldDB" id="A0A2I0ALX7"/>
<evidence type="ECO:0000259" key="1">
    <source>
        <dbReference type="Pfam" id="PF04784"/>
    </source>
</evidence>
<organism evidence="3 4">
    <name type="scientific">Apostasia shenzhenica</name>
    <dbReference type="NCBI Taxonomy" id="1088818"/>
    <lineage>
        <taxon>Eukaryota</taxon>
        <taxon>Viridiplantae</taxon>
        <taxon>Streptophyta</taxon>
        <taxon>Embryophyta</taxon>
        <taxon>Tracheophyta</taxon>
        <taxon>Spermatophyta</taxon>
        <taxon>Magnoliopsida</taxon>
        <taxon>Liliopsida</taxon>
        <taxon>Asparagales</taxon>
        <taxon>Orchidaceae</taxon>
        <taxon>Apostasioideae</taxon>
        <taxon>Apostasia</taxon>
    </lineage>
</organism>
<sequence>MHGIKDSCSMREEYNARMLQCSCESQYYSVPDRSFWSFSGDHEDLLNETPRISYYNPSLHLHLERKLSNQKCFCSHEMTSARSTVSNETSSPTIATELVKEITNLELEIVNLEHYLLSLYRTAFEYYMKDSPVVFSENARHSSFVERQKGLISYRGNYSFQSYSSLGDTTDSHCFKNNEKDALGLWQKQSFPTTHLQCDPENKVSHAPSCIPQKDVLEGASVHHNHEDEVDNPPIDPCKLSEDILRCIAAIYCKLAVTTTRQKEKVILRAASLCSSSTFSRQSSSENWSPGCQSEAAVIPFSSGWLNDRQAACDDMIEILQISVDSERFGYASMMLNTFRTLIKKLKTIDPRKMDYLHQMAFWLNIHNALVMHAFLAYGLRLGRMKSMSSVLKAAYNVGGHSVNAYVIQSSIIGCQPHCSAPLLEALLSPALKFLRRKHRHIYALEHPHPLVHFAICQGAYSDPAVRAFTGKNVLQDLELAMREFIQSNVKIKRKRKIIIPKILSYYMRDGSFETSKLLRVVAENMPEMEKGQIQQCLRGSCYNCIIWSQYNSSFRFMIHRDLAKL</sequence>
<feature type="domain" description="Ternary complex factor MIP1 leucine-zipper" evidence="2">
    <location>
        <begin position="75"/>
        <end position="125"/>
    </location>
</feature>
<dbReference type="InterPro" id="IPR025757">
    <property type="entry name" value="MIP1_Leuzipper"/>
</dbReference>
<name>A0A2I0ALX7_9ASPA</name>
<dbReference type="STRING" id="1088818.A0A2I0ALX7"/>
<gene>
    <name evidence="3" type="ORF">AXF42_Ash015344</name>
</gene>
<proteinExistence type="predicted"/>
<dbReference type="InterPro" id="IPR006869">
    <property type="entry name" value="DUF547"/>
</dbReference>
<reference evidence="3 4" key="1">
    <citation type="journal article" date="2017" name="Nature">
        <title>The Apostasia genome and the evolution of orchids.</title>
        <authorList>
            <person name="Zhang G.Q."/>
            <person name="Liu K.W."/>
            <person name="Li Z."/>
            <person name="Lohaus R."/>
            <person name="Hsiao Y.Y."/>
            <person name="Niu S.C."/>
            <person name="Wang J.Y."/>
            <person name="Lin Y.C."/>
            <person name="Xu Q."/>
            <person name="Chen L.J."/>
            <person name="Yoshida K."/>
            <person name="Fujiwara S."/>
            <person name="Wang Z.W."/>
            <person name="Zhang Y.Q."/>
            <person name="Mitsuda N."/>
            <person name="Wang M."/>
            <person name="Liu G.H."/>
            <person name="Pecoraro L."/>
            <person name="Huang H.X."/>
            <person name="Xiao X.J."/>
            <person name="Lin M."/>
            <person name="Wu X.Y."/>
            <person name="Wu W.L."/>
            <person name="Chen Y.Y."/>
            <person name="Chang S.B."/>
            <person name="Sakamoto S."/>
            <person name="Ohme-Takagi M."/>
            <person name="Yagi M."/>
            <person name="Zeng S.J."/>
            <person name="Shen C.Y."/>
            <person name="Yeh C.M."/>
            <person name="Luo Y.B."/>
            <person name="Tsai W.C."/>
            <person name="Van de Peer Y."/>
            <person name="Liu Z.J."/>
        </authorList>
    </citation>
    <scope>NUCLEOTIDE SEQUENCE [LARGE SCALE GENOMIC DNA]</scope>
    <source>
        <strain evidence="4">cv. Shenzhen</strain>
        <tissue evidence="3">Stem</tissue>
    </source>
</reference>
<feature type="domain" description="DUF547" evidence="1">
    <location>
        <begin position="352"/>
        <end position="486"/>
    </location>
</feature>
<dbReference type="Proteomes" id="UP000236161">
    <property type="component" value="Unassembled WGS sequence"/>
</dbReference>
<evidence type="ECO:0000313" key="4">
    <source>
        <dbReference type="Proteomes" id="UP000236161"/>
    </source>
</evidence>
<evidence type="ECO:0000259" key="2">
    <source>
        <dbReference type="Pfam" id="PF14389"/>
    </source>
</evidence>